<dbReference type="SUPFAM" id="SSF56219">
    <property type="entry name" value="DNase I-like"/>
    <property type="match status" value="1"/>
</dbReference>
<dbReference type="PANTHER" id="PTHR35218:SF9">
    <property type="entry name" value="ENDONUCLEASE_EXONUCLEASE_PHOSPHATASE DOMAIN-CONTAINING PROTEIN"/>
    <property type="match status" value="1"/>
</dbReference>
<gene>
    <name evidence="2" type="ORF">V6N12_054200</name>
</gene>
<dbReference type="PANTHER" id="PTHR35218">
    <property type="entry name" value="RNASE H DOMAIN-CONTAINING PROTEIN"/>
    <property type="match status" value="1"/>
</dbReference>
<feature type="domain" description="Endonuclease/exonuclease/phosphatase" evidence="1">
    <location>
        <begin position="5"/>
        <end position="140"/>
    </location>
</feature>
<dbReference type="Pfam" id="PF03372">
    <property type="entry name" value="Exo_endo_phos"/>
    <property type="match status" value="1"/>
</dbReference>
<dbReference type="Gene3D" id="3.60.10.10">
    <property type="entry name" value="Endonuclease/exonuclease/phosphatase"/>
    <property type="match status" value="1"/>
</dbReference>
<protein>
    <recommendedName>
        <fullName evidence="1">Endonuclease/exonuclease/phosphatase domain-containing protein</fullName>
    </recommendedName>
</protein>
<name>A0ABR1ZHF2_9ROSI</name>
<dbReference type="EMBL" id="JBBPBM010002181">
    <property type="protein sequence ID" value="KAK8479903.1"/>
    <property type="molecule type" value="Genomic_DNA"/>
</dbReference>
<comment type="caution">
    <text evidence="2">The sequence shown here is derived from an EMBL/GenBank/DDBJ whole genome shotgun (WGS) entry which is preliminary data.</text>
</comment>
<accession>A0ABR1ZHF2</accession>
<evidence type="ECO:0000313" key="3">
    <source>
        <dbReference type="Proteomes" id="UP001472677"/>
    </source>
</evidence>
<evidence type="ECO:0000313" key="2">
    <source>
        <dbReference type="EMBL" id="KAK8479903.1"/>
    </source>
</evidence>
<organism evidence="2 3">
    <name type="scientific">Hibiscus sabdariffa</name>
    <name type="common">roselle</name>
    <dbReference type="NCBI Taxonomy" id="183260"/>
    <lineage>
        <taxon>Eukaryota</taxon>
        <taxon>Viridiplantae</taxon>
        <taxon>Streptophyta</taxon>
        <taxon>Embryophyta</taxon>
        <taxon>Tracheophyta</taxon>
        <taxon>Spermatophyta</taxon>
        <taxon>Magnoliopsida</taxon>
        <taxon>eudicotyledons</taxon>
        <taxon>Gunneridae</taxon>
        <taxon>Pentapetalae</taxon>
        <taxon>rosids</taxon>
        <taxon>malvids</taxon>
        <taxon>Malvales</taxon>
        <taxon>Malvaceae</taxon>
        <taxon>Malvoideae</taxon>
        <taxon>Hibiscus</taxon>
    </lineage>
</organism>
<keyword evidence="3" id="KW-1185">Reference proteome</keyword>
<dbReference type="Proteomes" id="UP001472677">
    <property type="component" value="Unassembled WGS sequence"/>
</dbReference>
<proteinExistence type="predicted"/>
<dbReference type="InterPro" id="IPR005135">
    <property type="entry name" value="Endo/exonuclease/phosphatase"/>
</dbReference>
<reference evidence="2 3" key="1">
    <citation type="journal article" date="2024" name="G3 (Bethesda)">
        <title>Genome assembly of Hibiscus sabdariffa L. provides insights into metabolisms of medicinal natural products.</title>
        <authorList>
            <person name="Kim T."/>
        </authorList>
    </citation>
    <scope>NUCLEOTIDE SEQUENCE [LARGE SCALE GENOMIC DNA]</scope>
    <source>
        <strain evidence="2">TK-2024</strain>
        <tissue evidence="2">Old leaves</tissue>
    </source>
</reference>
<sequence length="154" mass="17817">MRMLAWNVLTLKKRVVQRLLRKHKCEMVVLLETKLEEITDRMVSRIWHTDNFAYVFSPSVGKAGGILLVWEKGRFDVTAMTSANRFFVVEGNWVNENWFCCVMGVYAPCFFEEQCRLWEEIGAIISAKSMPWYVCGDFNMITNIEEHGGGSSFS</sequence>
<evidence type="ECO:0000259" key="1">
    <source>
        <dbReference type="Pfam" id="PF03372"/>
    </source>
</evidence>
<dbReference type="InterPro" id="IPR036691">
    <property type="entry name" value="Endo/exonu/phosph_ase_sf"/>
</dbReference>